<dbReference type="InterPro" id="IPR003346">
    <property type="entry name" value="Transposase_20"/>
</dbReference>
<dbReference type="AlphaFoldDB" id="A0A544UIG6"/>
<organism evidence="2 3">
    <name type="scientific">Lysinibacillus sphaericus</name>
    <name type="common">Bacillus sphaericus</name>
    <dbReference type="NCBI Taxonomy" id="1421"/>
    <lineage>
        <taxon>Bacteria</taxon>
        <taxon>Bacillati</taxon>
        <taxon>Bacillota</taxon>
        <taxon>Bacilli</taxon>
        <taxon>Bacillales</taxon>
        <taxon>Bacillaceae</taxon>
        <taxon>Lysinibacillus</taxon>
    </lineage>
</organism>
<dbReference type="Proteomes" id="UP000317944">
    <property type="component" value="Unassembled WGS sequence"/>
</dbReference>
<proteinExistence type="predicted"/>
<evidence type="ECO:0000313" key="2">
    <source>
        <dbReference type="EMBL" id="TQR32825.1"/>
    </source>
</evidence>
<dbReference type="EMBL" id="SADV01000008">
    <property type="protein sequence ID" value="TQR32825.1"/>
    <property type="molecule type" value="Genomic_DNA"/>
</dbReference>
<protein>
    <recommendedName>
        <fullName evidence="1">Transposase IS116/IS110/IS902 C-terminal domain-containing protein</fullName>
    </recommendedName>
</protein>
<dbReference type="OrthoDB" id="9790935at2"/>
<evidence type="ECO:0000313" key="3">
    <source>
        <dbReference type="Proteomes" id="UP000317944"/>
    </source>
</evidence>
<gene>
    <name evidence="2" type="ORF">C7Y47_11925</name>
</gene>
<name>A0A544UIG6_LYSSH</name>
<dbReference type="GO" id="GO:0006313">
    <property type="term" value="P:DNA transposition"/>
    <property type="evidence" value="ECO:0007669"/>
    <property type="project" value="InterPro"/>
</dbReference>
<evidence type="ECO:0000259" key="1">
    <source>
        <dbReference type="Pfam" id="PF02371"/>
    </source>
</evidence>
<comment type="caution">
    <text evidence="2">The sequence shown here is derived from an EMBL/GenBank/DDBJ whole genome shotgun (WGS) entry which is preliminary data.</text>
</comment>
<reference evidence="2 3" key="1">
    <citation type="submission" date="2018-03" db="EMBL/GenBank/DDBJ databases">
        <title>Aerobic endospore-forming bacteria genome sequencing and assembly.</title>
        <authorList>
            <person name="Cavalcante D.A."/>
            <person name="Driks A."/>
            <person name="Putonti C."/>
            <person name="De-Souza M.T."/>
        </authorList>
    </citation>
    <scope>NUCLEOTIDE SEQUENCE [LARGE SCALE GENOMIC DNA]</scope>
    <source>
        <strain evidence="2 3">SDF0037</strain>
    </source>
</reference>
<dbReference type="GO" id="GO:0003677">
    <property type="term" value="F:DNA binding"/>
    <property type="evidence" value="ECO:0007669"/>
    <property type="project" value="InterPro"/>
</dbReference>
<sequence length="80" mass="8930">MAQITIEYEILFSVPGLGDATIVELLSEVGSFSLYENPCQLIKLSGLIRLIKELNYMIATTFLSTDNAVQEYISLIDDLK</sequence>
<feature type="domain" description="Transposase IS116/IS110/IS902 C-terminal" evidence="1">
    <location>
        <begin position="9"/>
        <end position="48"/>
    </location>
</feature>
<accession>A0A544UIG6</accession>
<dbReference type="GO" id="GO:0004803">
    <property type="term" value="F:transposase activity"/>
    <property type="evidence" value="ECO:0007669"/>
    <property type="project" value="InterPro"/>
</dbReference>
<dbReference type="Pfam" id="PF02371">
    <property type="entry name" value="Transposase_20"/>
    <property type="match status" value="1"/>
</dbReference>